<dbReference type="RefSeq" id="WP_254174635.1">
    <property type="nucleotide sequence ID" value="NZ_LR882967.1"/>
</dbReference>
<proteinExistence type="inferred from homology"/>
<dbReference type="KEGG" id="ppsu:NO713_04448"/>
<dbReference type="GO" id="GO:0015288">
    <property type="term" value="F:porin activity"/>
    <property type="evidence" value="ECO:0007669"/>
    <property type="project" value="InterPro"/>
</dbReference>
<dbReference type="PROSITE" id="PS51272">
    <property type="entry name" value="SLH"/>
    <property type="match status" value="1"/>
</dbReference>
<evidence type="ECO:0000256" key="3">
    <source>
        <dbReference type="SAM" id="Coils"/>
    </source>
</evidence>
<gene>
    <name evidence="5" type="ORF">NO713_04448</name>
</gene>
<accession>A0A9W4CRU7</accession>
<dbReference type="GO" id="GO:0008643">
    <property type="term" value="P:carbohydrate transport"/>
    <property type="evidence" value="ECO:0007669"/>
    <property type="project" value="InterPro"/>
</dbReference>
<dbReference type="PANTHER" id="PTHR43308">
    <property type="entry name" value="OUTER MEMBRANE PROTEIN ALPHA-RELATED"/>
    <property type="match status" value="1"/>
</dbReference>
<organism evidence="5 6">
    <name type="scientific">Planktothrix pseudagardhii</name>
    <dbReference type="NCBI Taxonomy" id="132604"/>
    <lineage>
        <taxon>Bacteria</taxon>
        <taxon>Bacillati</taxon>
        <taxon>Cyanobacteriota</taxon>
        <taxon>Cyanophyceae</taxon>
        <taxon>Oscillatoriophycideae</taxon>
        <taxon>Oscillatoriales</taxon>
        <taxon>Microcoleaceae</taxon>
        <taxon>Planktothrix</taxon>
    </lineage>
</organism>
<evidence type="ECO:0000313" key="5">
    <source>
        <dbReference type="EMBL" id="CAD5978857.1"/>
    </source>
</evidence>
<evidence type="ECO:0000313" key="6">
    <source>
        <dbReference type="Proteomes" id="UP001153719"/>
    </source>
</evidence>
<keyword evidence="3" id="KW-0175">Coiled coil</keyword>
<dbReference type="PANTHER" id="PTHR43308:SF1">
    <property type="entry name" value="OUTER MEMBRANE PROTEIN ALPHA"/>
    <property type="match status" value="1"/>
</dbReference>
<dbReference type="EMBL" id="LR882967">
    <property type="protein sequence ID" value="CAD5978857.1"/>
    <property type="molecule type" value="Genomic_DNA"/>
</dbReference>
<feature type="domain" description="SLH" evidence="4">
    <location>
        <begin position="64"/>
        <end position="128"/>
    </location>
</feature>
<dbReference type="InterPro" id="IPR007049">
    <property type="entry name" value="Carb-sel_porin_OprB"/>
</dbReference>
<protein>
    <recommendedName>
        <fullName evidence="4">SLH domain-containing protein</fullName>
    </recommendedName>
</protein>
<dbReference type="Proteomes" id="UP001153719">
    <property type="component" value="Chromosome"/>
</dbReference>
<dbReference type="InterPro" id="IPR001119">
    <property type="entry name" value="SLH_dom"/>
</dbReference>
<reference evidence="5" key="1">
    <citation type="submission" date="2020-09" db="EMBL/GenBank/DDBJ databases">
        <authorList>
            <person name="Blom J."/>
        </authorList>
    </citation>
    <scope>NUCLEOTIDE SEQUENCE</scope>
    <source>
        <strain evidence="5">No.713</strain>
    </source>
</reference>
<dbReference type="InterPro" id="IPR038673">
    <property type="entry name" value="OprB_sf"/>
</dbReference>
<dbReference type="Pfam" id="PF04966">
    <property type="entry name" value="OprB"/>
    <property type="match status" value="1"/>
</dbReference>
<dbReference type="NCBIfam" id="NF033921">
    <property type="entry name" value="por_somb"/>
    <property type="match status" value="1"/>
</dbReference>
<evidence type="ECO:0000259" key="4">
    <source>
        <dbReference type="PROSITE" id="PS51272"/>
    </source>
</evidence>
<evidence type="ECO:0000256" key="1">
    <source>
        <dbReference type="ARBA" id="ARBA00008769"/>
    </source>
</evidence>
<feature type="coiled-coil region" evidence="3">
    <location>
        <begin position="145"/>
        <end position="172"/>
    </location>
</feature>
<feature type="signal peptide" evidence="2">
    <location>
        <begin position="1"/>
        <end position="24"/>
    </location>
</feature>
<evidence type="ECO:0000256" key="2">
    <source>
        <dbReference type="RuleBase" id="RU363072"/>
    </source>
</evidence>
<comment type="similarity">
    <text evidence="1 2">Belongs to the OprB family.</text>
</comment>
<keyword evidence="2" id="KW-0732">Signal</keyword>
<dbReference type="InterPro" id="IPR051465">
    <property type="entry name" value="Cell_Envelope_Struct_Comp"/>
</dbReference>
<dbReference type="Gene3D" id="2.40.160.180">
    <property type="entry name" value="Carbohydrate-selective porin OprB"/>
    <property type="match status" value="1"/>
</dbReference>
<dbReference type="GO" id="GO:0016020">
    <property type="term" value="C:membrane"/>
    <property type="evidence" value="ECO:0007669"/>
    <property type="project" value="InterPro"/>
</dbReference>
<sequence length="542" mass="58672">MRIKCFLPILPILLGLAFQDTTFAQSLNSLSSDAIIPTSPQKFGQDLNEDIEDSLTEVQGQVTSVSQLSDVQPTDWAFQALQSLVERYGCIAGYPDGTYKGNRAMTRYEFAAGLNACLQRVNELIAASVINKVTREDLAVLQRLQEEFASELATLRGRIDALEARTAELEANQFSTTTVFGGEAIFGLSTAAGGDPPGDRGNNQAVLNYLLRLGTVSSFSGLDRLRVGLVAGNFGNRGYAGTFEEPGYGDMALLSYQTDTNNRIALDLLEYRFPAFNNRAVFTVRPVGFSLSNVLTANSPYYDTGRGAISRFAEASPLFKIGSLDGGAGVDWLVTDWLRFQAAYGTRNTSDARQGISGSDHSALGVQFLIKPSRNTLAGLTYINAYSANGSLDTFTGSLNADTSGGLDEPMQINAVGGSFQWRVNRQVTLAAWGGVTMGESLDSNAYANTTTYAVSVGVSEPFGRQGDLFAFIFGQPPKLVAGRDLPNGTDPDTSLHFETFYRWRVSDNLWLTPGLFVVTAPEHNADNNTIFIGVLRTTFLF</sequence>
<feature type="chain" id="PRO_5041011505" description="SLH domain-containing protein" evidence="2">
    <location>
        <begin position="25"/>
        <end position="542"/>
    </location>
</feature>
<dbReference type="Pfam" id="PF00395">
    <property type="entry name" value="SLH"/>
    <property type="match status" value="1"/>
</dbReference>
<dbReference type="InterPro" id="IPR047684">
    <property type="entry name" value="Por_som-like"/>
</dbReference>
<dbReference type="AlphaFoldDB" id="A0A9W4CRU7"/>
<keyword evidence="6" id="KW-1185">Reference proteome</keyword>
<name>A0A9W4CRU7_9CYAN</name>